<comment type="caution">
    <text evidence="2">The sequence shown here is derived from an EMBL/GenBank/DDBJ whole genome shotgun (WGS) entry which is preliminary data.</text>
</comment>
<keyword evidence="1" id="KW-0812">Transmembrane</keyword>
<keyword evidence="1" id="KW-1133">Transmembrane helix</keyword>
<protein>
    <recommendedName>
        <fullName evidence="4">DoxX-like family protein</fullName>
    </recommendedName>
</protein>
<evidence type="ECO:0008006" key="4">
    <source>
        <dbReference type="Google" id="ProtNLM"/>
    </source>
</evidence>
<accession>A0ABW2BUT1</accession>
<dbReference type="EMBL" id="JBHSXX010000001">
    <property type="protein sequence ID" value="MFC6865604.1"/>
    <property type="molecule type" value="Genomic_DNA"/>
</dbReference>
<dbReference type="Proteomes" id="UP001596337">
    <property type="component" value="Unassembled WGS sequence"/>
</dbReference>
<gene>
    <name evidence="2" type="ORF">ACFQGD_00425</name>
</gene>
<reference evidence="3" key="1">
    <citation type="journal article" date="2019" name="Int. J. Syst. Evol. Microbiol.">
        <title>The Global Catalogue of Microorganisms (GCM) 10K type strain sequencing project: providing services to taxonomists for standard genome sequencing and annotation.</title>
        <authorList>
            <consortium name="The Broad Institute Genomics Platform"/>
            <consortium name="The Broad Institute Genome Sequencing Center for Infectious Disease"/>
            <person name="Wu L."/>
            <person name="Ma J."/>
        </authorList>
    </citation>
    <scope>NUCLEOTIDE SEQUENCE [LARGE SCALE GENOMIC DNA]</scope>
    <source>
        <strain evidence="3">KCTC 32255</strain>
    </source>
</reference>
<proteinExistence type="predicted"/>
<feature type="transmembrane region" description="Helical" evidence="1">
    <location>
        <begin position="67"/>
        <end position="85"/>
    </location>
</feature>
<dbReference type="PANTHER" id="PTHR36974">
    <property type="entry name" value="MEMBRANE PROTEIN-RELATED"/>
    <property type="match status" value="1"/>
</dbReference>
<dbReference type="PANTHER" id="PTHR36974:SF1">
    <property type="entry name" value="DOXX FAMILY MEMBRANE PROTEIN"/>
    <property type="match status" value="1"/>
</dbReference>
<keyword evidence="3" id="KW-1185">Reference proteome</keyword>
<evidence type="ECO:0000313" key="2">
    <source>
        <dbReference type="EMBL" id="MFC6865604.1"/>
    </source>
</evidence>
<evidence type="ECO:0000256" key="1">
    <source>
        <dbReference type="SAM" id="Phobius"/>
    </source>
</evidence>
<sequence>MERDSRLALALALLLGGVGTLHFAVPKFFDALIPRALPGSPRAWTYGSGAAELGCAAAVAMPRTRRIGATLTALLFIAVFPGNVKMAVDYHRTRKPLAMRVGTLLRLPLQIPLVIWALRVRDRA</sequence>
<dbReference type="RefSeq" id="WP_345391999.1">
    <property type="nucleotide sequence ID" value="NZ_BAABLA010000007.1"/>
</dbReference>
<organism evidence="2 3">
    <name type="scientific">Haloechinothrix salitolerans</name>
    <dbReference type="NCBI Taxonomy" id="926830"/>
    <lineage>
        <taxon>Bacteria</taxon>
        <taxon>Bacillati</taxon>
        <taxon>Actinomycetota</taxon>
        <taxon>Actinomycetes</taxon>
        <taxon>Pseudonocardiales</taxon>
        <taxon>Pseudonocardiaceae</taxon>
        <taxon>Haloechinothrix</taxon>
    </lineage>
</organism>
<evidence type="ECO:0000313" key="3">
    <source>
        <dbReference type="Proteomes" id="UP001596337"/>
    </source>
</evidence>
<name>A0ABW2BUT1_9PSEU</name>
<keyword evidence="1" id="KW-0472">Membrane</keyword>